<evidence type="ECO:0000256" key="2">
    <source>
        <dbReference type="SAM" id="MobiDB-lite"/>
    </source>
</evidence>
<keyword evidence="3" id="KW-0472">Membrane</keyword>
<evidence type="ECO:0000256" key="1">
    <source>
        <dbReference type="SAM" id="Coils"/>
    </source>
</evidence>
<sequence length="130" mass="13927">MSSKNRRFGGPENTNPMVPETTPTPGPAEWQMKSLNDLHVVVGKIETSLDHLAEKLGELKEDNKQVMDRVNKVETKLVVASAVLSVVLGVAAIVGTIAATVANKAIDFGMEMAKEKMKAETPSLPAKSSK</sequence>
<evidence type="ECO:0000313" key="5">
    <source>
        <dbReference type="EMBL" id="QXH83235.1"/>
    </source>
</evidence>
<reference evidence="4" key="1">
    <citation type="journal article" date="2020" name="Microorganisms">
        <title>Reliable Identification of Environmental Pseudomonas Isolates Using the rpoD Gene.</title>
        <authorList>
            <consortium name="The Broad Institute Genome Sequencing Platform"/>
            <person name="Girard L."/>
            <person name="Lood C."/>
            <person name="Rokni-Zadeh H."/>
            <person name="van Noort V."/>
            <person name="Lavigne R."/>
            <person name="De Mot R."/>
        </authorList>
    </citation>
    <scope>NUCLEOTIDE SEQUENCE [LARGE SCALE GENOMIC DNA]</scope>
    <source>
        <strain evidence="4">SWRI145</strain>
    </source>
</reference>
<dbReference type="EMBL" id="JABWQF010000006">
    <property type="protein sequence ID" value="MBC3292171.1"/>
    <property type="molecule type" value="Genomic_DNA"/>
</dbReference>
<gene>
    <name evidence="5" type="ORF">HU722_0025210</name>
    <name evidence="4" type="ORF">HU722_11635</name>
</gene>
<keyword evidence="3" id="KW-0812">Transmembrane</keyword>
<accession>A0A8I0CVC6</accession>
<keyword evidence="1" id="KW-0175">Coiled coil</keyword>
<dbReference type="KEGG" id="ptrt:HU722_0025210"/>
<keyword evidence="3" id="KW-1133">Transmembrane helix</keyword>
<name>A0A8I0CVC6_9PSED</name>
<reference evidence="5" key="2">
    <citation type="submission" date="2021-06" db="EMBL/GenBank/DDBJ databases">
        <title>Updating the genus Pseudomonas: Description of 43 new species and partition of the Pseudomonas putida group.</title>
        <authorList>
            <person name="Girard L."/>
            <person name="Lood C."/>
            <person name="Vandamme P."/>
            <person name="Rokni-Zadeh H."/>
            <person name="van Noort V."/>
            <person name="Hofte M."/>
            <person name="Lavigne R."/>
            <person name="De Mot R."/>
        </authorList>
    </citation>
    <scope>NUCLEOTIDE SEQUENCE</scope>
    <source>
        <strain evidence="5">SWRI145</strain>
    </source>
</reference>
<feature type="coiled-coil region" evidence="1">
    <location>
        <begin position="49"/>
        <end position="76"/>
    </location>
</feature>
<dbReference type="AlphaFoldDB" id="A0A8I0CVC6"/>
<keyword evidence="6" id="KW-1185">Reference proteome</keyword>
<dbReference type="RefSeq" id="WP_105162873.1">
    <property type="nucleotide sequence ID" value="NZ_CP077084.1"/>
</dbReference>
<protein>
    <submittedName>
        <fullName evidence="4">Uncharacterized protein</fullName>
    </submittedName>
</protein>
<evidence type="ECO:0000313" key="4">
    <source>
        <dbReference type="EMBL" id="MBC3292171.1"/>
    </source>
</evidence>
<dbReference type="Proteomes" id="UP000615613">
    <property type="component" value="Chromosome"/>
</dbReference>
<feature type="region of interest" description="Disordered" evidence="2">
    <location>
        <begin position="1"/>
        <end position="28"/>
    </location>
</feature>
<evidence type="ECO:0000313" key="6">
    <source>
        <dbReference type="Proteomes" id="UP000615613"/>
    </source>
</evidence>
<feature type="transmembrane region" description="Helical" evidence="3">
    <location>
        <begin position="77"/>
        <end position="102"/>
    </location>
</feature>
<organism evidence="4">
    <name type="scientific">Pseudomonas tritici</name>
    <dbReference type="NCBI Taxonomy" id="2745518"/>
    <lineage>
        <taxon>Bacteria</taxon>
        <taxon>Pseudomonadati</taxon>
        <taxon>Pseudomonadota</taxon>
        <taxon>Gammaproteobacteria</taxon>
        <taxon>Pseudomonadales</taxon>
        <taxon>Pseudomonadaceae</taxon>
        <taxon>Pseudomonas</taxon>
    </lineage>
</organism>
<proteinExistence type="predicted"/>
<dbReference type="EMBL" id="CP077084">
    <property type="protein sequence ID" value="QXH83235.1"/>
    <property type="molecule type" value="Genomic_DNA"/>
</dbReference>
<evidence type="ECO:0000256" key="3">
    <source>
        <dbReference type="SAM" id="Phobius"/>
    </source>
</evidence>